<dbReference type="PANTHER" id="PTHR45947">
    <property type="entry name" value="SULFOQUINOVOSYL TRANSFERASE SQD2"/>
    <property type="match status" value="1"/>
</dbReference>
<name>A0A9X2FGW9_9BACT</name>
<evidence type="ECO:0000313" key="4">
    <source>
        <dbReference type="Proteomes" id="UP001155241"/>
    </source>
</evidence>
<dbReference type="Gene3D" id="3.40.50.2000">
    <property type="entry name" value="Glycogen Phosphorylase B"/>
    <property type="match status" value="2"/>
</dbReference>
<evidence type="ECO:0000259" key="1">
    <source>
        <dbReference type="Pfam" id="PF00534"/>
    </source>
</evidence>
<evidence type="ECO:0000313" key="3">
    <source>
        <dbReference type="EMBL" id="MCO6046309.1"/>
    </source>
</evidence>
<dbReference type="InterPro" id="IPR001296">
    <property type="entry name" value="Glyco_trans_1"/>
</dbReference>
<dbReference type="Proteomes" id="UP001155241">
    <property type="component" value="Unassembled WGS sequence"/>
</dbReference>
<protein>
    <submittedName>
        <fullName evidence="3">Glycosyltransferase family 4 protein</fullName>
    </submittedName>
</protein>
<evidence type="ECO:0000259" key="2">
    <source>
        <dbReference type="Pfam" id="PF13439"/>
    </source>
</evidence>
<dbReference type="RefSeq" id="WP_252854422.1">
    <property type="nucleotide sequence ID" value="NZ_JAMXLR010000072.1"/>
</dbReference>
<accession>A0A9X2FGW9</accession>
<reference evidence="3" key="1">
    <citation type="submission" date="2022-06" db="EMBL/GenBank/DDBJ databases">
        <title>Aeoliella straminimaris, a novel planctomycete from sediments.</title>
        <authorList>
            <person name="Vitorino I.R."/>
            <person name="Lage O.M."/>
        </authorList>
    </citation>
    <scope>NUCLEOTIDE SEQUENCE</scope>
    <source>
        <strain evidence="3">ICT_H6.2</strain>
    </source>
</reference>
<feature type="domain" description="Glycosyltransferase subfamily 4-like N-terminal" evidence="2">
    <location>
        <begin position="127"/>
        <end position="229"/>
    </location>
</feature>
<keyword evidence="4" id="KW-1185">Reference proteome</keyword>
<gene>
    <name evidence="3" type="ORF">NG895_20615</name>
</gene>
<dbReference type="InterPro" id="IPR028098">
    <property type="entry name" value="Glyco_trans_4-like_N"/>
</dbReference>
<dbReference type="Pfam" id="PF13439">
    <property type="entry name" value="Glyco_transf_4"/>
    <property type="match status" value="1"/>
</dbReference>
<dbReference type="SUPFAM" id="SSF53756">
    <property type="entry name" value="UDP-Glycosyltransferase/glycogen phosphorylase"/>
    <property type="match status" value="1"/>
</dbReference>
<feature type="domain" description="Glycosyl transferase family 1" evidence="1">
    <location>
        <begin position="236"/>
        <end position="403"/>
    </location>
</feature>
<dbReference type="PANTHER" id="PTHR45947:SF13">
    <property type="entry name" value="TRANSFERASE"/>
    <property type="match status" value="1"/>
</dbReference>
<dbReference type="Pfam" id="PF00534">
    <property type="entry name" value="Glycos_transf_1"/>
    <property type="match status" value="1"/>
</dbReference>
<proteinExistence type="predicted"/>
<dbReference type="EMBL" id="JAMXLR010000072">
    <property type="protein sequence ID" value="MCO6046309.1"/>
    <property type="molecule type" value="Genomic_DNA"/>
</dbReference>
<comment type="caution">
    <text evidence="3">The sequence shown here is derived from an EMBL/GenBank/DDBJ whole genome shotgun (WGS) entry which is preliminary data.</text>
</comment>
<organism evidence="3 4">
    <name type="scientific">Aeoliella straminimaris</name>
    <dbReference type="NCBI Taxonomy" id="2954799"/>
    <lineage>
        <taxon>Bacteria</taxon>
        <taxon>Pseudomonadati</taxon>
        <taxon>Planctomycetota</taxon>
        <taxon>Planctomycetia</taxon>
        <taxon>Pirellulales</taxon>
        <taxon>Lacipirellulaceae</taxon>
        <taxon>Aeoliella</taxon>
    </lineage>
</organism>
<dbReference type="AlphaFoldDB" id="A0A9X2FGW9"/>
<sequence length="428" mass="47518">MRIAYIAAGAAGMYCGSCLHDNTLARALMDQGEDVVLVPTYTPIRTDEVDVSHQQVFYGGINVYLQQKFPLFRRTPRWIDWLFDQRWMLNLATRGGPSVDPSKLGDMTVSMLSGEKGHQRKELDRLVDWLLQDIKPDVVHLSNSMLLGFAGLISQRCGPPVVCSLSGEDIFLEKLTPPYYEQARALLRERATDCQAFVSLNEYYAHFMSDYLAVEPERVHVISHGLDLDGHAPASKPPPQLIVGCLARICHDKGLHLLVEACEHLRETAPEIDFRLQAAGYLGKSDEPYLREIEQRVATGPLAGRFEYLGELDRAGKIAFLQSLSVFALPTVYAESKGLPVLEAWANGLPVLLPDHGSFPEMVADTSAGVLHVPHDTHDLAGQLANLLLDAEMRAELGQAGRRAVEQRYQAVHMAQAHMDLYRSLAAP</sequence>
<dbReference type="GO" id="GO:0016757">
    <property type="term" value="F:glycosyltransferase activity"/>
    <property type="evidence" value="ECO:0007669"/>
    <property type="project" value="InterPro"/>
</dbReference>
<dbReference type="InterPro" id="IPR050194">
    <property type="entry name" value="Glycosyltransferase_grp1"/>
</dbReference>
<dbReference type="CDD" id="cd03801">
    <property type="entry name" value="GT4_PimA-like"/>
    <property type="match status" value="1"/>
</dbReference>